<evidence type="ECO:0000313" key="2">
    <source>
        <dbReference type="Proteomes" id="UP001595615"/>
    </source>
</evidence>
<comment type="caution">
    <text evidence="1">The sequence shown here is derived from an EMBL/GenBank/DDBJ whole genome shotgun (WGS) entry which is preliminary data.</text>
</comment>
<dbReference type="PIRSF" id="PIRSF012608">
    <property type="entry name" value="UCP012608"/>
    <property type="match status" value="1"/>
</dbReference>
<dbReference type="EMBL" id="JBHRXV010000012">
    <property type="protein sequence ID" value="MFC3714229.1"/>
    <property type="molecule type" value="Genomic_DNA"/>
</dbReference>
<dbReference type="Pfam" id="PF10094">
    <property type="entry name" value="DUF2332"/>
    <property type="match status" value="1"/>
</dbReference>
<dbReference type="InterPro" id="IPR011200">
    <property type="entry name" value="UCP012608"/>
</dbReference>
<keyword evidence="2" id="KW-1185">Reference proteome</keyword>
<evidence type="ECO:0000313" key="1">
    <source>
        <dbReference type="EMBL" id="MFC3714229.1"/>
    </source>
</evidence>
<dbReference type="RefSeq" id="WP_380863519.1">
    <property type="nucleotide sequence ID" value="NZ_JBHRXV010000012.1"/>
</dbReference>
<organism evidence="1 2">
    <name type="scientific">Sphingoaurantiacus capsulatus</name>
    <dbReference type="NCBI Taxonomy" id="1771310"/>
    <lineage>
        <taxon>Bacteria</taxon>
        <taxon>Pseudomonadati</taxon>
        <taxon>Pseudomonadota</taxon>
        <taxon>Alphaproteobacteria</taxon>
        <taxon>Sphingomonadales</taxon>
        <taxon>Sphingosinicellaceae</taxon>
        <taxon>Sphingoaurantiacus</taxon>
    </lineage>
</organism>
<protein>
    <submittedName>
        <fullName evidence="1">DUF2332 domain-containing protein</fullName>
    </submittedName>
</protein>
<proteinExistence type="predicted"/>
<dbReference type="Proteomes" id="UP001595615">
    <property type="component" value="Unassembled WGS sequence"/>
</dbReference>
<accession>A0ABV7XDQ7</accession>
<sequence>MTDETRVDARVRAGFATQAEWCTAMGAPFLARICTILSEKLDRTTATGRRVLDWPTAPLVDALPLRLTGGLQALVRRGRLPALAAHWPPNVAGDDLDEALIAAITDADAELLPWLDGPPQTNEVGRSGVLMAGLLVIAAETGLPLALFELGASAGLNLRLDAYAYDLGGRVIDTAGAPITLTPRWTGNPPAAATVTVANRRGVDLNPLDVTDSATVERLLAYVWAEQNERVERLTAALAATAGDPPAIDREDAAGWVERRVAPTPGVATVVMHSIAFQYFPAESRDRITAHMAARGAKATAEAPLAWLRYELEPEAGAATLRLTLWPGGEDRRLAKAHPHGTWIEWLA</sequence>
<gene>
    <name evidence="1" type="ORF">ACFOMD_16795</name>
</gene>
<name>A0ABV7XDQ7_9SPHN</name>
<reference evidence="2" key="1">
    <citation type="journal article" date="2019" name="Int. J. Syst. Evol. Microbiol.">
        <title>The Global Catalogue of Microorganisms (GCM) 10K type strain sequencing project: providing services to taxonomists for standard genome sequencing and annotation.</title>
        <authorList>
            <consortium name="The Broad Institute Genomics Platform"/>
            <consortium name="The Broad Institute Genome Sequencing Center for Infectious Disease"/>
            <person name="Wu L."/>
            <person name="Ma J."/>
        </authorList>
    </citation>
    <scope>NUCLEOTIDE SEQUENCE [LARGE SCALE GENOMIC DNA]</scope>
    <source>
        <strain evidence="2">KCTC 42644</strain>
    </source>
</reference>